<evidence type="ECO:0000313" key="3">
    <source>
        <dbReference type="EMBL" id="CCE70171.1"/>
    </source>
</evidence>
<dbReference type="EMBL" id="HE613800">
    <property type="protein sequence ID" value="CCE70171.1"/>
    <property type="molecule type" value="Genomic_DNA"/>
</dbReference>
<comment type="miscellaneous">
    <text evidence="3">The sequence shown here is derived from an EMBL/GenBank/DDBJ third party annotation (TPA) entry.</text>
</comment>
<keyword evidence="2" id="KW-0472">Membrane</keyword>
<evidence type="ECO:0000256" key="1">
    <source>
        <dbReference type="SAM" id="Coils"/>
    </source>
</evidence>
<keyword evidence="1" id="KW-0175">Coiled coil</keyword>
<feature type="transmembrane region" description="Helical" evidence="2">
    <location>
        <begin position="122"/>
        <end position="139"/>
    </location>
</feature>
<reference evidence="3 4" key="1">
    <citation type="journal article" date="2012" name="Curr. Microbiol.">
        <title>Re-annotation of two hyperthermophilic archaea Pyrococcus abyssi GE5 and Pyrococcus furiosus DSM 3638.</title>
        <authorList>
            <person name="Gao J."/>
            <person name="Wang J."/>
        </authorList>
    </citation>
    <scope>GENOME REANNOTATION</scope>
    <source>
        <strain evidence="4">GE5 / Orsay</strain>
    </source>
</reference>
<keyword evidence="2" id="KW-1133">Transmembrane helix</keyword>
<accession>G8ZGX6</accession>
<organism evidence="3 4">
    <name type="scientific">Pyrococcus abyssi (strain GE5 / Orsay)</name>
    <dbReference type="NCBI Taxonomy" id="272844"/>
    <lineage>
        <taxon>Archaea</taxon>
        <taxon>Methanobacteriati</taxon>
        <taxon>Methanobacteriota</taxon>
        <taxon>Thermococci</taxon>
        <taxon>Thermococcales</taxon>
        <taxon>Thermococcaceae</taxon>
        <taxon>Pyrococcus</taxon>
    </lineage>
</organism>
<feature type="transmembrane region" description="Helical" evidence="2">
    <location>
        <begin position="145"/>
        <end position="163"/>
    </location>
</feature>
<evidence type="ECO:0000313" key="4">
    <source>
        <dbReference type="Proteomes" id="UP000009139"/>
    </source>
</evidence>
<gene>
    <name evidence="3" type="ordered locus">PAB1851</name>
</gene>
<dbReference type="AlphaFoldDB" id="G8ZGX6"/>
<keyword evidence="2" id="KW-0812">Transmembrane</keyword>
<dbReference type="Proteomes" id="UP000009139">
    <property type="component" value="Chromosome"/>
</dbReference>
<sequence>MEVHYVKSPEILREVAENLEKAAEKLEKVKVLDEKKKEKLIKLLKDASRNFMELSANVEVDNVEMAEFLRKRSVEIKNNCSDRDIERIGEKEFTNKIERMNLYSRTAFYDFQRSMLLKLKRFYRAFIFGMALYFVLAGLSTRPELAITALILAIPTILAMLSLQRRGYTGLMLAYAVAPIPIIQSAMLIRLFYSVVTNPEAIRKAAEALGKSEGFVVAYSYAVIVLSFVDFLLLSYGLYGLAKHRDAFL</sequence>
<feature type="transmembrane region" description="Helical" evidence="2">
    <location>
        <begin position="175"/>
        <end position="196"/>
    </location>
</feature>
<protein>
    <submittedName>
        <fullName evidence="3">Alpha glucosidase</fullName>
    </submittedName>
</protein>
<proteinExistence type="predicted"/>
<feature type="coiled-coil region" evidence="1">
    <location>
        <begin position="12"/>
        <end position="57"/>
    </location>
</feature>
<name>G8ZGX6_PYRAB</name>
<evidence type="ECO:0000256" key="2">
    <source>
        <dbReference type="SAM" id="Phobius"/>
    </source>
</evidence>
<feature type="transmembrane region" description="Helical" evidence="2">
    <location>
        <begin position="216"/>
        <end position="239"/>
    </location>
</feature>